<feature type="region of interest" description="Disordered" evidence="12">
    <location>
        <begin position="686"/>
        <end position="716"/>
    </location>
</feature>
<evidence type="ECO:0000256" key="10">
    <source>
        <dbReference type="PROSITE-ProRule" id="PRU00552"/>
    </source>
</evidence>
<dbReference type="InterPro" id="IPR000629">
    <property type="entry name" value="RNA-helicase_DEAD-box_CS"/>
</dbReference>
<evidence type="ECO:0000256" key="3">
    <source>
        <dbReference type="ARBA" id="ARBA00022741"/>
    </source>
</evidence>
<evidence type="ECO:0000259" key="15">
    <source>
        <dbReference type="PROSITE" id="PS51195"/>
    </source>
</evidence>
<dbReference type="EMBL" id="JAFJMO010000012">
    <property type="protein sequence ID" value="KAJ8261167.1"/>
    <property type="molecule type" value="Genomic_DNA"/>
</dbReference>
<keyword evidence="17" id="KW-1185">Reference proteome</keyword>
<dbReference type="PANTHER" id="PTHR47958">
    <property type="entry name" value="ATP-DEPENDENT RNA HELICASE DBP3"/>
    <property type="match status" value="1"/>
</dbReference>
<feature type="compositionally biased region" description="Polar residues" evidence="12">
    <location>
        <begin position="125"/>
        <end position="135"/>
    </location>
</feature>
<dbReference type="SUPFAM" id="SSF52540">
    <property type="entry name" value="P-loop containing nucleoside triphosphate hydrolases"/>
    <property type="match status" value="1"/>
</dbReference>
<evidence type="ECO:0000256" key="7">
    <source>
        <dbReference type="ARBA" id="ARBA00023254"/>
    </source>
</evidence>
<reference evidence="16" key="1">
    <citation type="journal article" date="2023" name="Science">
        <title>Genome structures resolve the early diversification of teleost fishes.</title>
        <authorList>
            <person name="Parey E."/>
            <person name="Louis A."/>
            <person name="Montfort J."/>
            <person name="Bouchez O."/>
            <person name="Roques C."/>
            <person name="Iampietro C."/>
            <person name="Lluch J."/>
            <person name="Castinel A."/>
            <person name="Donnadieu C."/>
            <person name="Desvignes T."/>
            <person name="Floi Bucao C."/>
            <person name="Jouanno E."/>
            <person name="Wen M."/>
            <person name="Mejri S."/>
            <person name="Dirks R."/>
            <person name="Jansen H."/>
            <person name="Henkel C."/>
            <person name="Chen W.J."/>
            <person name="Zahm M."/>
            <person name="Cabau C."/>
            <person name="Klopp C."/>
            <person name="Thompson A.W."/>
            <person name="Robinson-Rechavi M."/>
            <person name="Braasch I."/>
            <person name="Lecointre G."/>
            <person name="Bobe J."/>
            <person name="Postlethwait J.H."/>
            <person name="Berthelot C."/>
            <person name="Roest Crollius H."/>
            <person name="Guiguen Y."/>
        </authorList>
    </citation>
    <scope>NUCLEOTIDE SEQUENCE</scope>
    <source>
        <strain evidence="16">Concon-B</strain>
    </source>
</reference>
<dbReference type="FunFam" id="3.40.50.300:FF:000397">
    <property type="entry name" value="Probable ATP-dependent RNA helicase DDX4"/>
    <property type="match status" value="1"/>
</dbReference>
<dbReference type="InterPro" id="IPR014001">
    <property type="entry name" value="Helicase_ATP-bd"/>
</dbReference>
<gene>
    <name evidence="16" type="ORF">COCON_G00168900</name>
</gene>
<evidence type="ECO:0000256" key="1">
    <source>
        <dbReference type="ARBA" id="ARBA00010132"/>
    </source>
</evidence>
<proteinExistence type="inferred from homology"/>
<feature type="compositionally biased region" description="Gly residues" evidence="12">
    <location>
        <begin position="203"/>
        <end position="216"/>
    </location>
</feature>
<dbReference type="OrthoDB" id="196131at2759"/>
<keyword evidence="5 11" id="KW-0347">Helicase</keyword>
<dbReference type="PROSITE" id="PS00039">
    <property type="entry name" value="DEAD_ATP_HELICASE"/>
    <property type="match status" value="1"/>
</dbReference>
<dbReference type="InterPro" id="IPR001650">
    <property type="entry name" value="Helicase_C-like"/>
</dbReference>
<evidence type="ECO:0000259" key="13">
    <source>
        <dbReference type="PROSITE" id="PS51192"/>
    </source>
</evidence>
<feature type="domain" description="DEAD-box RNA helicase Q" evidence="15">
    <location>
        <begin position="281"/>
        <end position="309"/>
    </location>
</feature>
<dbReference type="Gene3D" id="3.40.50.300">
    <property type="entry name" value="P-loop containing nucleotide triphosphate hydrolases"/>
    <property type="match status" value="2"/>
</dbReference>
<dbReference type="PROSITE" id="PS51195">
    <property type="entry name" value="Q_MOTIF"/>
    <property type="match status" value="1"/>
</dbReference>
<feature type="region of interest" description="Disordered" evidence="12">
    <location>
        <begin position="117"/>
        <end position="239"/>
    </location>
</feature>
<dbReference type="FunFam" id="3.40.50.300:FF:000008">
    <property type="entry name" value="ATP-dependent RNA helicase RhlB"/>
    <property type="match status" value="1"/>
</dbReference>
<evidence type="ECO:0000256" key="5">
    <source>
        <dbReference type="ARBA" id="ARBA00022806"/>
    </source>
</evidence>
<dbReference type="SMART" id="SM00490">
    <property type="entry name" value="HELICc"/>
    <property type="match status" value="1"/>
</dbReference>
<dbReference type="GO" id="GO:0003676">
    <property type="term" value="F:nucleic acid binding"/>
    <property type="evidence" value="ECO:0007669"/>
    <property type="project" value="InterPro"/>
</dbReference>
<dbReference type="InterPro" id="IPR014014">
    <property type="entry name" value="RNA_helicase_DEAD_Q_motif"/>
</dbReference>
<evidence type="ECO:0000256" key="4">
    <source>
        <dbReference type="ARBA" id="ARBA00022801"/>
    </source>
</evidence>
<dbReference type="GO" id="GO:0005524">
    <property type="term" value="F:ATP binding"/>
    <property type="evidence" value="ECO:0007669"/>
    <property type="project" value="UniProtKB-KW"/>
</dbReference>
<keyword evidence="7" id="KW-0469">Meiosis</keyword>
<dbReference type="InterPro" id="IPR011545">
    <property type="entry name" value="DEAD/DEAH_box_helicase_dom"/>
</dbReference>
<comment type="caution">
    <text evidence="16">The sequence shown here is derived from an EMBL/GenBank/DDBJ whole genome shotgun (WGS) entry which is preliminary data.</text>
</comment>
<sequence>MPRWQATGFAPVPTDFVYLARRRLLSGLSSLRTHTPSLEILRISIAAATCEITTGRNCTELSAIWRPATLVANNSKHTTRSSLLGFFGETMGDWEEEGTGATGSYQANNANGVSSWNGGGFQSKGFRNQDGNAENGSWNGRGGDFGGSGRAGGNSWSGVDAPRFGGRGRGRGGSGARRGGGGFGSSYSGFDDDEAGGFRSDSGGRGGQGGRGGSRGGSRQDSAQEGRGGGENAGPKVVYVPPPPPEEEHSIFAHYASGINFNNYDNILVDVSGDNPPKAIMTFEEAGLCETLSRNVNKSGYVKPTPVQKHGIPIIAAGRDLMACAQTGSGKTAAFLLPILQQLMAGGVAASRFSEVQEPEAIIVAPTRELINQIYLEARKFSFGTCVRTVVVYGGISTGYTIREVLKGCNVLCGTPGRLLDIIGRGKVGLSKLRYLVLDEADRMLDMGFEPDMRRLVGSPGMPPKEERMTLMFSATYPEDIQRMAADFLKTDYLFLAVGQVGGACSDVEQNVTEVTQFSKRDLLMEFLRTTGSERTMVFVETKRKADFIATFLCQENVPTTSIHGDREQREREQALADFRTGKCPVLVATSVAARGLDIEHVQHVVNFDLPSSIDEYVHRIGRTGRCGNTGKAMSFFDPEADTPLARSLVKVLAGAQQEVPPWLEEIAGGAHGTTGFNPRGKVFASTDTRKGGAFQRENGRQAAVHSQAVDEDDWE</sequence>
<dbReference type="CDD" id="cd18787">
    <property type="entry name" value="SF2_C_DEAD"/>
    <property type="match status" value="1"/>
</dbReference>
<keyword evidence="6 11" id="KW-0067">ATP-binding</keyword>
<feature type="domain" description="Helicase ATP-binding" evidence="13">
    <location>
        <begin position="312"/>
        <end position="495"/>
    </location>
</feature>
<comment type="catalytic activity">
    <reaction evidence="8">
        <text>ATP + H2O = ADP + phosphate + H(+)</text>
        <dbReference type="Rhea" id="RHEA:13065"/>
        <dbReference type="ChEBI" id="CHEBI:15377"/>
        <dbReference type="ChEBI" id="CHEBI:15378"/>
        <dbReference type="ChEBI" id="CHEBI:30616"/>
        <dbReference type="ChEBI" id="CHEBI:43474"/>
        <dbReference type="ChEBI" id="CHEBI:456216"/>
        <dbReference type="EC" id="3.6.4.13"/>
    </reaction>
</comment>
<comment type="similarity">
    <text evidence="1">Belongs to the DEAD box helicase family. DDX4/VASA subfamily.</text>
</comment>
<dbReference type="Pfam" id="PF00271">
    <property type="entry name" value="Helicase_C"/>
    <property type="match status" value="1"/>
</dbReference>
<keyword evidence="4 11" id="KW-0378">Hydrolase</keyword>
<feature type="compositionally biased region" description="Gly residues" evidence="12">
    <location>
        <begin position="165"/>
        <end position="184"/>
    </location>
</feature>
<evidence type="ECO:0000256" key="9">
    <source>
        <dbReference type="ARBA" id="ARBA00081176"/>
    </source>
</evidence>
<evidence type="ECO:0000256" key="12">
    <source>
        <dbReference type="SAM" id="MobiDB-lite"/>
    </source>
</evidence>
<keyword evidence="3 11" id="KW-0547">Nucleotide-binding</keyword>
<dbReference type="GO" id="GO:0051321">
    <property type="term" value="P:meiotic cell cycle"/>
    <property type="evidence" value="ECO:0007669"/>
    <property type="project" value="UniProtKB-KW"/>
</dbReference>
<dbReference type="Proteomes" id="UP001152803">
    <property type="component" value="Unassembled WGS sequence"/>
</dbReference>
<organism evidence="16 17">
    <name type="scientific">Conger conger</name>
    <name type="common">Conger eel</name>
    <name type="synonym">Muraena conger</name>
    <dbReference type="NCBI Taxonomy" id="82655"/>
    <lineage>
        <taxon>Eukaryota</taxon>
        <taxon>Metazoa</taxon>
        <taxon>Chordata</taxon>
        <taxon>Craniata</taxon>
        <taxon>Vertebrata</taxon>
        <taxon>Euteleostomi</taxon>
        <taxon>Actinopterygii</taxon>
        <taxon>Neopterygii</taxon>
        <taxon>Teleostei</taxon>
        <taxon>Anguilliformes</taxon>
        <taxon>Congridae</taxon>
        <taxon>Conger</taxon>
    </lineage>
</organism>
<dbReference type="AlphaFoldDB" id="A0A9Q1HSB0"/>
<dbReference type="PROSITE" id="PS51194">
    <property type="entry name" value="HELICASE_CTER"/>
    <property type="match status" value="1"/>
</dbReference>
<evidence type="ECO:0000256" key="2">
    <source>
        <dbReference type="ARBA" id="ARBA00012552"/>
    </source>
</evidence>
<evidence type="ECO:0000259" key="14">
    <source>
        <dbReference type="PROSITE" id="PS51194"/>
    </source>
</evidence>
<evidence type="ECO:0000256" key="8">
    <source>
        <dbReference type="ARBA" id="ARBA00047984"/>
    </source>
</evidence>
<dbReference type="InterPro" id="IPR027417">
    <property type="entry name" value="P-loop_NTPase"/>
</dbReference>
<evidence type="ECO:0000313" key="17">
    <source>
        <dbReference type="Proteomes" id="UP001152803"/>
    </source>
</evidence>
<evidence type="ECO:0000313" key="16">
    <source>
        <dbReference type="EMBL" id="KAJ8261167.1"/>
    </source>
</evidence>
<accession>A0A9Q1HSB0</accession>
<evidence type="ECO:0000256" key="11">
    <source>
        <dbReference type="RuleBase" id="RU000492"/>
    </source>
</evidence>
<dbReference type="PROSITE" id="PS51192">
    <property type="entry name" value="HELICASE_ATP_BIND_1"/>
    <property type="match status" value="1"/>
</dbReference>
<protein>
    <recommendedName>
        <fullName evidence="2">RNA helicase</fullName>
        <ecNumber evidence="2">3.6.4.13</ecNumber>
    </recommendedName>
    <alternativeName>
        <fullName evidence="9">DEAD box protein 4</fullName>
    </alternativeName>
</protein>
<dbReference type="CDD" id="cd18052">
    <property type="entry name" value="DEADc_DDX4"/>
    <property type="match status" value="1"/>
</dbReference>
<dbReference type="EC" id="3.6.4.13" evidence="2"/>
<dbReference type="GO" id="GO:0016787">
    <property type="term" value="F:hydrolase activity"/>
    <property type="evidence" value="ECO:0007669"/>
    <property type="project" value="UniProtKB-KW"/>
</dbReference>
<feature type="domain" description="Helicase C-terminal" evidence="14">
    <location>
        <begin position="523"/>
        <end position="668"/>
    </location>
</feature>
<dbReference type="Pfam" id="PF00270">
    <property type="entry name" value="DEAD"/>
    <property type="match status" value="1"/>
</dbReference>
<dbReference type="GO" id="GO:0003724">
    <property type="term" value="F:RNA helicase activity"/>
    <property type="evidence" value="ECO:0007669"/>
    <property type="project" value="UniProtKB-EC"/>
</dbReference>
<feature type="short sequence motif" description="Q motif" evidence="10">
    <location>
        <begin position="281"/>
        <end position="309"/>
    </location>
</feature>
<evidence type="ECO:0000256" key="6">
    <source>
        <dbReference type="ARBA" id="ARBA00022840"/>
    </source>
</evidence>
<dbReference type="SMART" id="SM00487">
    <property type="entry name" value="DEXDc"/>
    <property type="match status" value="1"/>
</dbReference>
<name>A0A9Q1HSB0_CONCO</name>
<feature type="compositionally biased region" description="Gly residues" evidence="12">
    <location>
        <begin position="139"/>
        <end position="152"/>
    </location>
</feature>